<organism evidence="6 7">
    <name type="scientific">Kockovaella imperatae</name>
    <dbReference type="NCBI Taxonomy" id="4999"/>
    <lineage>
        <taxon>Eukaryota</taxon>
        <taxon>Fungi</taxon>
        <taxon>Dikarya</taxon>
        <taxon>Basidiomycota</taxon>
        <taxon>Agaricomycotina</taxon>
        <taxon>Tremellomycetes</taxon>
        <taxon>Tremellales</taxon>
        <taxon>Cuniculitremaceae</taxon>
        <taxon>Kockovaella</taxon>
    </lineage>
</organism>
<protein>
    <recommendedName>
        <fullName evidence="5">PRA1 family protein</fullName>
    </recommendedName>
</protein>
<keyword evidence="4 5" id="KW-0472">Membrane</keyword>
<dbReference type="GO" id="GO:0016020">
    <property type="term" value="C:membrane"/>
    <property type="evidence" value="ECO:0007669"/>
    <property type="project" value="UniProtKB-SubCell"/>
</dbReference>
<comment type="subcellular location">
    <subcellularLocation>
        <location evidence="1 5">Membrane</location>
        <topology evidence="1 5">Multi-pass membrane protein</topology>
    </subcellularLocation>
</comment>
<dbReference type="RefSeq" id="XP_021873273.1">
    <property type="nucleotide sequence ID" value="XM_022012506.1"/>
</dbReference>
<dbReference type="AlphaFoldDB" id="A0A1Y1UMY0"/>
<evidence type="ECO:0000256" key="1">
    <source>
        <dbReference type="ARBA" id="ARBA00004141"/>
    </source>
</evidence>
<keyword evidence="7" id="KW-1185">Reference proteome</keyword>
<comment type="caution">
    <text evidence="6">The sequence shown here is derived from an EMBL/GenBank/DDBJ whole genome shotgun (WGS) entry which is preliminary data.</text>
</comment>
<dbReference type="PANTHER" id="PTHR19317:SF0">
    <property type="entry name" value="PRENYLATED RAB ACCEPTOR PROTEIN 1"/>
    <property type="match status" value="1"/>
</dbReference>
<evidence type="ECO:0000256" key="5">
    <source>
        <dbReference type="RuleBase" id="RU363107"/>
    </source>
</evidence>
<dbReference type="EMBL" id="NBSH01000003">
    <property type="protein sequence ID" value="ORX39410.1"/>
    <property type="molecule type" value="Genomic_DNA"/>
</dbReference>
<dbReference type="InterPro" id="IPR004895">
    <property type="entry name" value="Prenylated_rab_accept_PRA1"/>
</dbReference>
<keyword evidence="3 5" id="KW-1133">Transmembrane helix</keyword>
<dbReference type="InParanoid" id="A0A1Y1UMY0"/>
<evidence type="ECO:0000256" key="2">
    <source>
        <dbReference type="ARBA" id="ARBA00022692"/>
    </source>
</evidence>
<feature type="transmembrane region" description="Helical" evidence="5">
    <location>
        <begin position="131"/>
        <end position="148"/>
    </location>
</feature>
<dbReference type="GO" id="GO:0005794">
    <property type="term" value="C:Golgi apparatus"/>
    <property type="evidence" value="ECO:0007669"/>
    <property type="project" value="TreeGrafter"/>
</dbReference>
<dbReference type="Proteomes" id="UP000193218">
    <property type="component" value="Unassembled WGS sequence"/>
</dbReference>
<dbReference type="PANTHER" id="PTHR19317">
    <property type="entry name" value="PRENYLATED RAB ACCEPTOR 1-RELATED"/>
    <property type="match status" value="1"/>
</dbReference>
<sequence length="163" mass="18239">MEYINKVTDVARNFRETRLSTLKPPQEFFDHHQLSRPKDLNDATARITYNTRHFSGNYLIVILILFVYALLTNYLLIIAVVFLAGGFALINRFAAEPIHIGNLVITQQQLYIGLFVVGLPLLWVASPVSTFFWLVGSSAILIIGHACLMEPGVESEYAGVEGV</sequence>
<proteinExistence type="inferred from homology"/>
<evidence type="ECO:0000313" key="7">
    <source>
        <dbReference type="Proteomes" id="UP000193218"/>
    </source>
</evidence>
<gene>
    <name evidence="6" type="ORF">BD324DRAFT_329894</name>
</gene>
<evidence type="ECO:0000313" key="6">
    <source>
        <dbReference type="EMBL" id="ORX39410.1"/>
    </source>
</evidence>
<accession>A0A1Y1UMY0</accession>
<name>A0A1Y1UMY0_9TREE</name>
<evidence type="ECO:0000256" key="3">
    <source>
        <dbReference type="ARBA" id="ARBA00022989"/>
    </source>
</evidence>
<dbReference type="Pfam" id="PF03208">
    <property type="entry name" value="PRA1"/>
    <property type="match status" value="1"/>
</dbReference>
<reference evidence="6 7" key="1">
    <citation type="submission" date="2017-03" db="EMBL/GenBank/DDBJ databases">
        <title>Widespread Adenine N6-methylation of Active Genes in Fungi.</title>
        <authorList>
            <consortium name="DOE Joint Genome Institute"/>
            <person name="Mondo S.J."/>
            <person name="Dannebaum R.O."/>
            <person name="Kuo R.C."/>
            <person name="Louie K.B."/>
            <person name="Bewick A.J."/>
            <person name="Labutti K."/>
            <person name="Haridas S."/>
            <person name="Kuo A."/>
            <person name="Salamov A."/>
            <person name="Ahrendt S.R."/>
            <person name="Lau R."/>
            <person name="Bowen B.P."/>
            <person name="Lipzen A."/>
            <person name="Sullivan W."/>
            <person name="Andreopoulos W.B."/>
            <person name="Clum A."/>
            <person name="Lindquist E."/>
            <person name="Daum C."/>
            <person name="Northen T.R."/>
            <person name="Ramamoorthy G."/>
            <person name="Schmitz R.J."/>
            <person name="Gryganskyi A."/>
            <person name="Culley D."/>
            <person name="Magnuson J."/>
            <person name="James T.Y."/>
            <person name="O'Malley M.A."/>
            <person name="Stajich J.E."/>
            <person name="Spatafora J.W."/>
            <person name="Visel A."/>
            <person name="Grigoriev I.V."/>
        </authorList>
    </citation>
    <scope>NUCLEOTIDE SEQUENCE [LARGE SCALE GENOMIC DNA]</scope>
    <source>
        <strain evidence="6 7">NRRL Y-17943</strain>
    </source>
</reference>
<dbReference type="STRING" id="4999.A0A1Y1UMY0"/>
<keyword evidence="2 5" id="KW-0812">Transmembrane</keyword>
<dbReference type="OrthoDB" id="63113at2759"/>
<feature type="transmembrane region" description="Helical" evidence="5">
    <location>
        <begin position="110"/>
        <end position="125"/>
    </location>
</feature>
<feature type="transmembrane region" description="Helical" evidence="5">
    <location>
        <begin position="58"/>
        <end position="90"/>
    </location>
</feature>
<dbReference type="GeneID" id="33554314"/>
<evidence type="ECO:0000256" key="4">
    <source>
        <dbReference type="ARBA" id="ARBA00023136"/>
    </source>
</evidence>
<comment type="similarity">
    <text evidence="5">Belongs to the PRA1 family.</text>
</comment>
<dbReference type="FunCoup" id="A0A1Y1UMY0">
    <property type="interactions" value="287"/>
</dbReference>